<sequence>MKVIQKTLLAALLAASAGSVMADSDSIDIKVIGQIVPAACKPALSGGATVDYGTIKADTLKADAFTVLESKSLDFSITCDAPAKVALRSTDARAGSAVRPVGSSVLGVSVTEATELMGLGQADGKDIGAYGMTIGRSVKLDGETTATDAIWSGDSGHTWAKSTLSDTWLGGSGKNIYSWSKSGDLVPVAFKTLSGTLNVQAVINKGAELDLSKAVNLDGLSTIQLYYL</sequence>
<keyword evidence="4" id="KW-1185">Reference proteome</keyword>
<evidence type="ECO:0000313" key="2">
    <source>
        <dbReference type="EMBL" id="KMK16545.1"/>
    </source>
</evidence>
<comment type="caution">
    <text evidence="2">The sequence shown here is derived from an EMBL/GenBank/DDBJ whole genome shotgun (WGS) entry which is preliminary data.</text>
</comment>
<accession>A0A089R386</accession>
<dbReference type="EMBL" id="LDZF01000001">
    <property type="protein sequence ID" value="KMK16545.1"/>
    <property type="molecule type" value="Genomic_DNA"/>
</dbReference>
<dbReference type="GeneID" id="61385415"/>
<feature type="chain" id="PRO_5009747421" evidence="1">
    <location>
        <begin position="23"/>
        <end position="228"/>
    </location>
</feature>
<evidence type="ECO:0000313" key="4">
    <source>
        <dbReference type="Proteomes" id="UP000036196"/>
    </source>
</evidence>
<dbReference type="EMBL" id="JAVDNV010000006">
    <property type="protein sequence ID" value="MDQ2309412.1"/>
    <property type="molecule type" value="Genomic_DNA"/>
</dbReference>
<organism evidence="2 4">
    <name type="scientific">Pluralibacter gergoviae</name>
    <name type="common">Enterobacter gergoviae</name>
    <dbReference type="NCBI Taxonomy" id="61647"/>
    <lineage>
        <taxon>Bacteria</taxon>
        <taxon>Pseudomonadati</taxon>
        <taxon>Pseudomonadota</taxon>
        <taxon>Gammaproteobacteria</taxon>
        <taxon>Enterobacterales</taxon>
        <taxon>Enterobacteriaceae</taxon>
        <taxon>Pluralibacter</taxon>
    </lineage>
</organism>
<dbReference type="AlphaFoldDB" id="A0A089R386"/>
<reference evidence="3" key="2">
    <citation type="submission" date="2023-08" db="EMBL/GenBank/DDBJ databases">
        <title>WGS of pathogenic bacterial species, Los Angeles County Public Health Laboratories.</title>
        <authorList>
            <person name="Garrigues J.M."/>
            <person name="Green N.M."/>
        </authorList>
    </citation>
    <scope>NUCLEOTIDE SEQUENCE</scope>
    <source>
        <strain evidence="3">LACPHL-BACT-2023-00068</strain>
    </source>
</reference>
<dbReference type="InterPro" id="IPR010546">
    <property type="entry name" value="DUF1120"/>
</dbReference>
<dbReference type="eggNOG" id="COG3539">
    <property type="taxonomic scope" value="Bacteria"/>
</dbReference>
<dbReference type="Pfam" id="PF06551">
    <property type="entry name" value="DUF1120"/>
    <property type="match status" value="1"/>
</dbReference>
<gene>
    <name evidence="2" type="ORF">ABW06_00965</name>
    <name evidence="3" type="ORF">RBJ30_09890</name>
</gene>
<reference evidence="2 4" key="1">
    <citation type="submission" date="2015-05" db="EMBL/GenBank/DDBJ databases">
        <title>Genome sequences of Pluralibacter gergoviae.</title>
        <authorList>
            <person name="Greninger A.L."/>
            <person name="Miller S."/>
        </authorList>
    </citation>
    <scope>NUCLEOTIDE SEQUENCE [LARGE SCALE GENOMIC DNA]</scope>
    <source>
        <strain evidence="2 4">JS81F13</strain>
    </source>
</reference>
<dbReference type="KEGG" id="pge:LG71_14780"/>
<dbReference type="RefSeq" id="WP_043083440.1">
    <property type="nucleotide sequence ID" value="NZ_CBCSIS010000005.1"/>
</dbReference>
<keyword evidence="1" id="KW-0732">Signal</keyword>
<dbReference type="PATRIC" id="fig|61647.14.peg.2443"/>
<protein>
    <submittedName>
        <fullName evidence="3">DUF1120 domain-containing protein</fullName>
    </submittedName>
</protein>
<dbReference type="Proteomes" id="UP001236270">
    <property type="component" value="Unassembled WGS sequence"/>
</dbReference>
<dbReference type="Proteomes" id="UP000036196">
    <property type="component" value="Unassembled WGS sequence"/>
</dbReference>
<feature type="signal peptide" evidence="1">
    <location>
        <begin position="1"/>
        <end position="22"/>
    </location>
</feature>
<dbReference type="STRING" id="61647.LG71_14780"/>
<evidence type="ECO:0000313" key="3">
    <source>
        <dbReference type="EMBL" id="MDQ2309412.1"/>
    </source>
</evidence>
<name>A0A089R386_PLUGE</name>
<proteinExistence type="predicted"/>
<evidence type="ECO:0000256" key="1">
    <source>
        <dbReference type="SAM" id="SignalP"/>
    </source>
</evidence>